<feature type="compositionally biased region" description="Polar residues" evidence="1">
    <location>
        <begin position="237"/>
        <end position="250"/>
    </location>
</feature>
<name>A0A409X5C0_PSICY</name>
<sequence>MAYRPVFPMVVSNLMADDHDDLVNRVYWRTPEFGVYAFRWDQIITQFAFSFTGLTIDYEPDNPEVLAEPVTWVRRAMEGMPKVRAFINTYWDRVRTIFAGVVHTPAQAEEKRYQFVLDSIHAKFTQVMRTTPLPPAIVIHIYMQHLTVIPEFLEVWLEIICTISVWTPHGQAKATIVFPTCARCYGLDHPSGLCPYNVLEAKLHSTGVNPFLQSAVTQLNVPYPVYLCRQQDESQHQTQNRNHQTCNEPQRGSFRGSSRGLPRRHANY</sequence>
<evidence type="ECO:0000313" key="3">
    <source>
        <dbReference type="Proteomes" id="UP000283269"/>
    </source>
</evidence>
<evidence type="ECO:0000256" key="1">
    <source>
        <dbReference type="SAM" id="MobiDB-lite"/>
    </source>
</evidence>
<evidence type="ECO:0000313" key="2">
    <source>
        <dbReference type="EMBL" id="PPQ85910.1"/>
    </source>
</evidence>
<protein>
    <submittedName>
        <fullName evidence="2">Uncharacterized protein</fullName>
    </submittedName>
</protein>
<dbReference type="InParanoid" id="A0A409X5C0"/>
<reference evidence="2 3" key="1">
    <citation type="journal article" date="2018" name="Evol. Lett.">
        <title>Horizontal gene cluster transfer increased hallucinogenic mushroom diversity.</title>
        <authorList>
            <person name="Reynolds H.T."/>
            <person name="Vijayakumar V."/>
            <person name="Gluck-Thaler E."/>
            <person name="Korotkin H.B."/>
            <person name="Matheny P.B."/>
            <person name="Slot J.C."/>
        </authorList>
    </citation>
    <scope>NUCLEOTIDE SEQUENCE [LARGE SCALE GENOMIC DNA]</scope>
    <source>
        <strain evidence="2 3">2631</strain>
    </source>
</reference>
<organism evidence="2 3">
    <name type="scientific">Psilocybe cyanescens</name>
    <dbReference type="NCBI Taxonomy" id="93625"/>
    <lineage>
        <taxon>Eukaryota</taxon>
        <taxon>Fungi</taxon>
        <taxon>Dikarya</taxon>
        <taxon>Basidiomycota</taxon>
        <taxon>Agaricomycotina</taxon>
        <taxon>Agaricomycetes</taxon>
        <taxon>Agaricomycetidae</taxon>
        <taxon>Agaricales</taxon>
        <taxon>Agaricineae</taxon>
        <taxon>Strophariaceae</taxon>
        <taxon>Psilocybe</taxon>
    </lineage>
</organism>
<comment type="caution">
    <text evidence="2">The sequence shown here is derived from an EMBL/GenBank/DDBJ whole genome shotgun (WGS) entry which is preliminary data.</text>
</comment>
<dbReference type="EMBL" id="NHYD01002601">
    <property type="protein sequence ID" value="PPQ85910.1"/>
    <property type="molecule type" value="Genomic_DNA"/>
</dbReference>
<proteinExistence type="predicted"/>
<feature type="region of interest" description="Disordered" evidence="1">
    <location>
        <begin position="237"/>
        <end position="268"/>
    </location>
</feature>
<gene>
    <name evidence="2" type="ORF">CVT25_014763</name>
</gene>
<dbReference type="AlphaFoldDB" id="A0A409X5C0"/>
<keyword evidence="3" id="KW-1185">Reference proteome</keyword>
<accession>A0A409X5C0</accession>
<dbReference type="STRING" id="93625.A0A409X5C0"/>
<dbReference type="Proteomes" id="UP000283269">
    <property type="component" value="Unassembled WGS sequence"/>
</dbReference>
<dbReference type="OrthoDB" id="2664977at2759"/>